<feature type="domain" description="Formyl transferase N-terminal" evidence="16">
    <location>
        <begin position="512"/>
        <end position="708"/>
    </location>
</feature>
<dbReference type="SUPFAM" id="SSF55729">
    <property type="entry name" value="Acyl-CoA N-acyltransferases (Nat)"/>
    <property type="match status" value="1"/>
</dbReference>
<evidence type="ECO:0000256" key="6">
    <source>
        <dbReference type="ARBA" id="ARBA00022076"/>
    </source>
</evidence>
<dbReference type="Gene3D" id="3.40.50.170">
    <property type="entry name" value="Formyl transferase, N-terminal domain"/>
    <property type="match status" value="1"/>
</dbReference>
<dbReference type="EC" id="2.3.1.48" evidence="4"/>
<dbReference type="GO" id="GO:0006189">
    <property type="term" value="P:'de novo' IMP biosynthetic process"/>
    <property type="evidence" value="ECO:0007669"/>
    <property type="project" value="UniProtKB-UniPathway"/>
</dbReference>
<evidence type="ECO:0000256" key="1">
    <source>
        <dbReference type="ARBA" id="ARBA00005054"/>
    </source>
</evidence>
<dbReference type="InterPro" id="IPR017380">
    <property type="entry name" value="Hist_AcTrfase_B-typ_cat-su"/>
</dbReference>
<dbReference type="Proteomes" id="UP000249619">
    <property type="component" value="Unassembled WGS sequence"/>
</dbReference>
<evidence type="ECO:0000256" key="9">
    <source>
        <dbReference type="ARBA" id="ARBA00023315"/>
    </source>
</evidence>
<feature type="region of interest" description="Disordered" evidence="15">
    <location>
        <begin position="442"/>
        <end position="497"/>
    </location>
</feature>
<dbReference type="STRING" id="183478.A0A364N519"/>
<keyword evidence="19" id="KW-1185">Reference proteome</keyword>
<dbReference type="InterPro" id="IPR004607">
    <property type="entry name" value="GART"/>
</dbReference>
<evidence type="ECO:0000256" key="12">
    <source>
        <dbReference type="ARBA" id="ARBA00041682"/>
    </source>
</evidence>
<comment type="similarity">
    <text evidence="2">Belongs to the HAT1 family.</text>
</comment>
<comment type="catalytic activity">
    <reaction evidence="14">
        <text>L-lysyl-[protein] + acetyl-CoA = N(6)-acetyl-L-lysyl-[protein] + CoA + H(+)</text>
        <dbReference type="Rhea" id="RHEA:45948"/>
        <dbReference type="Rhea" id="RHEA-COMP:9752"/>
        <dbReference type="Rhea" id="RHEA-COMP:10731"/>
        <dbReference type="ChEBI" id="CHEBI:15378"/>
        <dbReference type="ChEBI" id="CHEBI:29969"/>
        <dbReference type="ChEBI" id="CHEBI:57287"/>
        <dbReference type="ChEBI" id="CHEBI:57288"/>
        <dbReference type="ChEBI" id="CHEBI:61930"/>
        <dbReference type="EC" id="2.3.1.48"/>
    </reaction>
</comment>
<feature type="domain" description="Histone acetyl transferase HAT1 N-terminal" evidence="17">
    <location>
        <begin position="8"/>
        <end position="164"/>
    </location>
</feature>
<dbReference type="GO" id="GO:0004402">
    <property type="term" value="F:histone acetyltransferase activity"/>
    <property type="evidence" value="ECO:0007669"/>
    <property type="project" value="InterPro"/>
</dbReference>
<comment type="catalytic activity">
    <reaction evidence="13">
        <text>N(1)-(5-phospho-beta-D-ribosyl)glycinamide + (6R)-10-formyltetrahydrofolate = N(2)-formyl-N(1)-(5-phospho-beta-D-ribosyl)glycinamide + (6S)-5,6,7,8-tetrahydrofolate + H(+)</text>
        <dbReference type="Rhea" id="RHEA:15053"/>
        <dbReference type="ChEBI" id="CHEBI:15378"/>
        <dbReference type="ChEBI" id="CHEBI:57453"/>
        <dbReference type="ChEBI" id="CHEBI:143788"/>
        <dbReference type="ChEBI" id="CHEBI:147286"/>
        <dbReference type="ChEBI" id="CHEBI:195366"/>
        <dbReference type="EC" id="2.1.2.2"/>
    </reaction>
</comment>
<keyword evidence="8" id="KW-0658">Purine biosynthesis</keyword>
<dbReference type="Gene3D" id="3.90.360.10">
    <property type="entry name" value="Histone acetyl transferase 1 (HAT1), N-terminal domain"/>
    <property type="match status" value="1"/>
</dbReference>
<proteinExistence type="inferred from homology"/>
<dbReference type="GO" id="GO:0004644">
    <property type="term" value="F:phosphoribosylglycinamide formyltransferase activity"/>
    <property type="evidence" value="ECO:0007669"/>
    <property type="project" value="UniProtKB-EC"/>
</dbReference>
<dbReference type="OrthoDB" id="10253098at2759"/>
<dbReference type="InterPro" id="IPR001555">
    <property type="entry name" value="GART_AS"/>
</dbReference>
<dbReference type="GO" id="GO:0005634">
    <property type="term" value="C:nucleus"/>
    <property type="evidence" value="ECO:0007669"/>
    <property type="project" value="InterPro"/>
</dbReference>
<keyword evidence="9 18" id="KW-0012">Acyltransferase</keyword>
<evidence type="ECO:0000256" key="5">
    <source>
        <dbReference type="ARBA" id="ARBA00021268"/>
    </source>
</evidence>
<protein>
    <recommendedName>
        <fullName evidence="5">Histone acetyltransferase type B catalytic subunit</fullName>
        <ecNumber evidence="3">2.1.2.2</ecNumber>
        <ecNumber evidence="4">2.3.1.48</ecNumber>
    </recommendedName>
    <alternativeName>
        <fullName evidence="12">5'-phosphoribosylglycinamide transformylase</fullName>
    </alternativeName>
    <alternativeName>
        <fullName evidence="11">GAR transformylase</fullName>
    </alternativeName>
    <alternativeName>
        <fullName evidence="6">Phosphoribosylglycinamide formyltransferase</fullName>
    </alternativeName>
</protein>
<evidence type="ECO:0000256" key="15">
    <source>
        <dbReference type="SAM" id="MobiDB-lite"/>
    </source>
</evidence>
<evidence type="ECO:0000256" key="14">
    <source>
        <dbReference type="ARBA" id="ARBA00048017"/>
    </source>
</evidence>
<name>A0A364N519_STELY</name>
<evidence type="ECO:0000256" key="11">
    <source>
        <dbReference type="ARBA" id="ARBA00041324"/>
    </source>
</evidence>
<evidence type="ECO:0000256" key="10">
    <source>
        <dbReference type="ARBA" id="ARBA00038440"/>
    </source>
</evidence>
<gene>
    <name evidence="18" type="ORF">DDE83_004199</name>
</gene>
<dbReference type="Gene3D" id="3.40.630.30">
    <property type="match status" value="1"/>
</dbReference>
<dbReference type="InterPro" id="IPR016181">
    <property type="entry name" value="Acyl_CoA_acyltransferase"/>
</dbReference>
<evidence type="ECO:0000313" key="19">
    <source>
        <dbReference type="Proteomes" id="UP000249619"/>
    </source>
</evidence>
<evidence type="ECO:0000256" key="13">
    <source>
        <dbReference type="ARBA" id="ARBA00047664"/>
    </source>
</evidence>
<evidence type="ECO:0000256" key="2">
    <source>
        <dbReference type="ARBA" id="ARBA00010543"/>
    </source>
</evidence>
<dbReference type="FunFam" id="3.40.50.170:FF:000009">
    <property type="entry name" value="Phosphoribosylglycinamide formyltransferase (Eurofung)"/>
    <property type="match status" value="1"/>
</dbReference>
<dbReference type="PROSITE" id="PS00373">
    <property type="entry name" value="GART"/>
    <property type="match status" value="1"/>
</dbReference>
<comment type="pathway">
    <text evidence="1">Purine metabolism; IMP biosynthesis via de novo pathway; N(2)-formyl-N(1)-(5-phospho-D-ribosyl)glycinamide from N(1)-(5-phospho-D-ribosyl)glycinamide (10-formyl THF route): step 1/1.</text>
</comment>
<dbReference type="Pfam" id="PF10394">
    <property type="entry name" value="Hat1_N"/>
    <property type="match status" value="1"/>
</dbReference>
<dbReference type="SUPFAM" id="SSF53328">
    <property type="entry name" value="Formyltransferase"/>
    <property type="match status" value="1"/>
</dbReference>
<evidence type="ECO:0000256" key="4">
    <source>
        <dbReference type="ARBA" id="ARBA00013184"/>
    </source>
</evidence>
<keyword evidence="7 18" id="KW-0808">Transferase</keyword>
<organism evidence="18 19">
    <name type="scientific">Stemphylium lycopersici</name>
    <name type="common">Tomato gray leaf spot disease fungus</name>
    <name type="synonym">Thyrospora lycopersici</name>
    <dbReference type="NCBI Taxonomy" id="183478"/>
    <lineage>
        <taxon>Eukaryota</taxon>
        <taxon>Fungi</taxon>
        <taxon>Dikarya</taxon>
        <taxon>Ascomycota</taxon>
        <taxon>Pezizomycotina</taxon>
        <taxon>Dothideomycetes</taxon>
        <taxon>Pleosporomycetidae</taxon>
        <taxon>Pleosporales</taxon>
        <taxon>Pleosporineae</taxon>
        <taxon>Pleosporaceae</taxon>
        <taxon>Stemphylium</taxon>
    </lineage>
</organism>
<dbReference type="NCBIfam" id="TIGR00639">
    <property type="entry name" value="PurN"/>
    <property type="match status" value="1"/>
</dbReference>
<evidence type="ECO:0000313" key="18">
    <source>
        <dbReference type="EMBL" id="RAR12194.1"/>
    </source>
</evidence>
<evidence type="ECO:0000256" key="7">
    <source>
        <dbReference type="ARBA" id="ARBA00022679"/>
    </source>
</evidence>
<dbReference type="InterPro" id="IPR036477">
    <property type="entry name" value="Formyl_transf_N_sf"/>
</dbReference>
<reference evidence="19" key="1">
    <citation type="submission" date="2018-05" db="EMBL/GenBank/DDBJ databases">
        <title>Draft genome sequence of Stemphylium lycopersici strain CIDEFI 213.</title>
        <authorList>
            <person name="Medina R."/>
            <person name="Franco M.E.E."/>
            <person name="Lucentini C.G."/>
            <person name="Saparrat M.C.N."/>
            <person name="Balatti P.A."/>
        </authorList>
    </citation>
    <scope>NUCLEOTIDE SEQUENCE [LARGE SCALE GENOMIC DNA]</scope>
    <source>
        <strain evidence="19">CIDEFI 213</strain>
    </source>
</reference>
<comment type="similarity">
    <text evidence="10">Belongs to the GART family.</text>
</comment>
<dbReference type="HAMAP" id="MF_01930">
    <property type="entry name" value="PurN"/>
    <property type="match status" value="1"/>
</dbReference>
<dbReference type="AlphaFoldDB" id="A0A364N519"/>
<dbReference type="UniPathway" id="UPA00074">
    <property type="reaction ID" value="UER00126"/>
</dbReference>
<dbReference type="InterPro" id="IPR002376">
    <property type="entry name" value="Formyl_transf_N"/>
</dbReference>
<dbReference type="Pfam" id="PF00551">
    <property type="entry name" value="Formyl_trans_N"/>
    <property type="match status" value="1"/>
</dbReference>
<dbReference type="EMBL" id="QGDH01000051">
    <property type="protein sequence ID" value="RAR12194.1"/>
    <property type="molecule type" value="Genomic_DNA"/>
</dbReference>
<dbReference type="InterPro" id="IPR037113">
    <property type="entry name" value="Hat1_N_sf"/>
</dbReference>
<dbReference type="PANTHER" id="PTHR12046">
    <property type="entry name" value="HISTONE ACETYLTRANSFERASE TYPE B CATALYTIC SUBUNIT"/>
    <property type="match status" value="1"/>
</dbReference>
<dbReference type="GO" id="GO:0000781">
    <property type="term" value="C:chromosome, telomeric region"/>
    <property type="evidence" value="ECO:0007669"/>
    <property type="project" value="GOC"/>
</dbReference>
<evidence type="ECO:0000256" key="8">
    <source>
        <dbReference type="ARBA" id="ARBA00022755"/>
    </source>
</evidence>
<dbReference type="GO" id="GO:0031509">
    <property type="term" value="P:subtelomeric heterochromatin formation"/>
    <property type="evidence" value="ECO:0007669"/>
    <property type="project" value="InterPro"/>
</dbReference>
<evidence type="ECO:0000256" key="3">
    <source>
        <dbReference type="ARBA" id="ARBA00012254"/>
    </source>
</evidence>
<comment type="caution">
    <text evidence="18">The sequence shown here is derived from an EMBL/GenBank/DDBJ whole genome shotgun (WGS) entry which is preliminary data.</text>
</comment>
<dbReference type="InterPro" id="IPR019467">
    <property type="entry name" value="Hat1_N"/>
</dbReference>
<accession>A0A364N519</accession>
<evidence type="ECO:0000259" key="17">
    <source>
        <dbReference type="Pfam" id="PF10394"/>
    </source>
</evidence>
<sequence>MNLDLDDWVTNSNECFHINLYRTTNQDGPDRILDASFSPSYTYTVIEENETIAGYKNPSIELDFRANDLEPKLKISFDQELDLNKISPDLNQIDLSPELFRDYLPESINDAITPTPADWTPPGELAHSFALYGKQYEIWRASMTDPAARRIWTNMKILTLLFIEGATTEGLDDEETFDRWTLYLLYDVTPIADKALSPYTLAGFSTTYRSWIFPTFEIARATKQLPSPAESSNGDSGKYTPPRLNQDPHTFLFTDKLDLLQTPSRERISQFLIIPPYQGQSLGSRLYDMIFKDLVTKPFIYEIPVEDPSEAFDAMRDYSDITYLRTLPAFQELSIASNLPPESMRKDAPIPRDQILGNGKDLEALRQETKIVSRQFYRMVELHLLSTIPPNHRSRARITRKAKSSNENDRRYYFWRLALKHRIYSQNADALDQMEDSAERVEKLESAVDSQQEEFEERLEGLEKRQSLAADETSAAPAGARSKRKRAVVVDDDEDDEWEDMEEASVANRQYNLTVLISGNGSNLQALIDACASGALPNTRITHVISNRKAAYGLERATKASIHTTYHNLVPYKKAHPSSLETARSQYDADLAKIILESSPRPDLIVCAGWMHIVTPSFLTPISTAGIKIINLHPALPGEFAGAGAIERAWKAGREEGLKRTGVMIHEVIAEVDAGEAVLTREVELKAEETLEELEERIHGVEHGAIVEGTRLVLEKIGGGKK</sequence>
<dbReference type="EC" id="2.1.2.2" evidence="3"/>
<evidence type="ECO:0000259" key="16">
    <source>
        <dbReference type="Pfam" id="PF00551"/>
    </source>
</evidence>